<evidence type="ECO:0000256" key="4">
    <source>
        <dbReference type="ARBA" id="ARBA00022990"/>
    </source>
</evidence>
<dbReference type="FunFam" id="1.10.12.10:FF:000001">
    <property type="entry name" value="Probable enoyl-CoA hydratase, mitochondrial"/>
    <property type="match status" value="1"/>
</dbReference>
<dbReference type="PROSITE" id="PS00166">
    <property type="entry name" value="ENOYL_COA_HYDRATASE"/>
    <property type="match status" value="1"/>
</dbReference>
<keyword evidence="5" id="KW-0496">Mitochondrion</keyword>
<dbReference type="InterPro" id="IPR014748">
    <property type="entry name" value="Enoyl-CoA_hydra_C"/>
</dbReference>
<dbReference type="CDD" id="cd06558">
    <property type="entry name" value="crotonase-like"/>
    <property type="match status" value="1"/>
</dbReference>
<dbReference type="FunFam" id="3.90.226.10:FF:000022">
    <property type="entry name" value="methylglutaconyl-CoA hydratase, mitochondrial isoform X1"/>
    <property type="match status" value="1"/>
</dbReference>
<evidence type="ECO:0000313" key="9">
    <source>
        <dbReference type="Proteomes" id="UP000507470"/>
    </source>
</evidence>
<dbReference type="GO" id="GO:0004490">
    <property type="term" value="F:methylglutaconyl-CoA hydratase activity"/>
    <property type="evidence" value="ECO:0007669"/>
    <property type="project" value="UniProtKB-EC"/>
</dbReference>
<evidence type="ECO:0000256" key="2">
    <source>
        <dbReference type="ARBA" id="ARBA00005254"/>
    </source>
</evidence>
<dbReference type="GO" id="GO:0003723">
    <property type="term" value="F:RNA binding"/>
    <property type="evidence" value="ECO:0007669"/>
    <property type="project" value="UniProtKB-ARBA"/>
</dbReference>
<evidence type="ECO:0000313" key="8">
    <source>
        <dbReference type="EMBL" id="CAC5369800.1"/>
    </source>
</evidence>
<comment type="similarity">
    <text evidence="2 7">Belongs to the enoyl-CoA hydratase/isomerase family.</text>
</comment>
<accession>A0A6J8AL12</accession>
<evidence type="ECO:0000256" key="6">
    <source>
        <dbReference type="ARBA" id="ARBA00023239"/>
    </source>
</evidence>
<dbReference type="InterPro" id="IPR029045">
    <property type="entry name" value="ClpP/crotonase-like_dom_sf"/>
</dbReference>
<keyword evidence="9" id="KW-1185">Reference proteome</keyword>
<evidence type="ECO:0000256" key="5">
    <source>
        <dbReference type="ARBA" id="ARBA00023128"/>
    </source>
</evidence>
<dbReference type="InterPro" id="IPR001753">
    <property type="entry name" value="Enoyl-CoA_hydra/iso"/>
</dbReference>
<dbReference type="EC" id="4.2.1.18" evidence="8"/>
<dbReference type="EMBL" id="CACVKT020001612">
    <property type="protein sequence ID" value="CAC5369800.1"/>
    <property type="molecule type" value="Genomic_DNA"/>
</dbReference>
<evidence type="ECO:0000256" key="1">
    <source>
        <dbReference type="ARBA" id="ARBA00004173"/>
    </source>
</evidence>
<organism evidence="8 9">
    <name type="scientific">Mytilus coruscus</name>
    <name type="common">Sea mussel</name>
    <dbReference type="NCBI Taxonomy" id="42192"/>
    <lineage>
        <taxon>Eukaryota</taxon>
        <taxon>Metazoa</taxon>
        <taxon>Spiralia</taxon>
        <taxon>Lophotrochozoa</taxon>
        <taxon>Mollusca</taxon>
        <taxon>Bivalvia</taxon>
        <taxon>Autobranchia</taxon>
        <taxon>Pteriomorphia</taxon>
        <taxon>Mytilida</taxon>
        <taxon>Mytiloidea</taxon>
        <taxon>Mytilidae</taxon>
        <taxon>Mytilinae</taxon>
        <taxon>Mytilus</taxon>
    </lineage>
</organism>
<keyword evidence="6 8" id="KW-0456">Lyase</keyword>
<proteinExistence type="inferred from homology"/>
<dbReference type="Proteomes" id="UP000507470">
    <property type="component" value="Unassembled WGS sequence"/>
</dbReference>
<dbReference type="GO" id="GO:0006635">
    <property type="term" value="P:fatty acid beta-oxidation"/>
    <property type="evidence" value="ECO:0007669"/>
    <property type="project" value="TreeGrafter"/>
</dbReference>
<reference evidence="8 9" key="1">
    <citation type="submission" date="2020-06" db="EMBL/GenBank/DDBJ databases">
        <authorList>
            <person name="Li R."/>
            <person name="Bekaert M."/>
        </authorList>
    </citation>
    <scope>NUCLEOTIDE SEQUENCE [LARGE SCALE GENOMIC DNA]</scope>
    <source>
        <strain evidence="9">wild</strain>
    </source>
</reference>
<keyword evidence="3" id="KW-0809">Transit peptide</keyword>
<evidence type="ECO:0000256" key="3">
    <source>
        <dbReference type="ARBA" id="ARBA00022946"/>
    </source>
</evidence>
<gene>
    <name evidence="8" type="ORF">MCOR_8860</name>
</gene>
<dbReference type="AlphaFoldDB" id="A0A6J8AL12"/>
<dbReference type="PANTHER" id="PTHR11941:SF171">
    <property type="entry name" value="SD19268P"/>
    <property type="match status" value="1"/>
</dbReference>
<dbReference type="InterPro" id="IPR018376">
    <property type="entry name" value="Enoyl-CoA_hyd/isom_CS"/>
</dbReference>
<dbReference type="Gene3D" id="3.90.226.10">
    <property type="entry name" value="2-enoyl-CoA Hydratase, Chain A, domain 1"/>
    <property type="match status" value="1"/>
</dbReference>
<evidence type="ECO:0000256" key="7">
    <source>
        <dbReference type="RuleBase" id="RU003707"/>
    </source>
</evidence>
<comment type="subcellular location">
    <subcellularLocation>
        <location evidence="1">Mitochondrion</location>
    </subcellularLocation>
</comment>
<dbReference type="Pfam" id="PF00378">
    <property type="entry name" value="ECH_1"/>
    <property type="match status" value="1"/>
</dbReference>
<keyword evidence="4" id="KW-0007">Acetylation</keyword>
<dbReference type="OrthoDB" id="410701at2759"/>
<name>A0A6J8AL12_MYTCO</name>
<dbReference type="GO" id="GO:0005739">
    <property type="term" value="C:mitochondrion"/>
    <property type="evidence" value="ECO:0007669"/>
    <property type="project" value="UniProtKB-SubCell"/>
</dbReference>
<dbReference type="SUPFAM" id="SSF52096">
    <property type="entry name" value="ClpP/crotonase"/>
    <property type="match status" value="1"/>
</dbReference>
<sequence>MATSVLCRVQSLRKVLFLSVSRCSVMLKNTYLVKSNDTDECSLEFLEGDNEGIAVISMNRPKAKNSLGKVFLSQFQGCINNVKFEKNIRVLIIRSLVPGVFCAGADLKERAKMTNEEVGPFVAGLRQSVTDLANIPMPTLAAIDGYALGGGLEMSLACDMRIASSNAKMGLVETKRGIIPGGGGTQRLTRVVGPALAKELIFTARMFDGHEAAKLGVVNHSVDQNDAGDAAYQRAVELALEITPNGPVALRMAKMAISKGSDVDLTSGMAFEECGYAQVIPTKDRIEGMKSFIEKRAPVFKGE</sequence>
<dbReference type="Gene3D" id="1.10.12.10">
    <property type="entry name" value="Lyase 2-enoyl-coa Hydratase, Chain A, domain 2"/>
    <property type="match status" value="1"/>
</dbReference>
<protein>
    <submittedName>
        <fullName evidence="8">AUH</fullName>
        <ecNumber evidence="8">4.2.1.18</ecNumber>
    </submittedName>
</protein>
<dbReference type="GO" id="GO:0004300">
    <property type="term" value="F:enoyl-CoA hydratase activity"/>
    <property type="evidence" value="ECO:0007669"/>
    <property type="project" value="UniProtKB-ARBA"/>
</dbReference>
<dbReference type="PANTHER" id="PTHR11941">
    <property type="entry name" value="ENOYL-COA HYDRATASE-RELATED"/>
    <property type="match status" value="1"/>
</dbReference>